<dbReference type="EMBL" id="KQ257461">
    <property type="protein sequence ID" value="KNC98154.1"/>
    <property type="molecule type" value="Genomic_DNA"/>
</dbReference>
<name>A0A0L0HBB5_SPIPD</name>
<dbReference type="PANTHER" id="PTHR23065:SF54">
    <property type="entry name" value="SUPPRESSOR OF YEAST PROFILIN DELETION"/>
    <property type="match status" value="1"/>
</dbReference>
<dbReference type="InterPro" id="IPR028565">
    <property type="entry name" value="MHD"/>
</dbReference>
<dbReference type="GO" id="GO:0006897">
    <property type="term" value="P:endocytosis"/>
    <property type="evidence" value="ECO:0007669"/>
    <property type="project" value="UniProtKB-KW"/>
</dbReference>
<dbReference type="InterPro" id="IPR027267">
    <property type="entry name" value="AH/BAR_dom_sf"/>
</dbReference>
<evidence type="ECO:0000256" key="2">
    <source>
        <dbReference type="SAM" id="MobiDB-lite"/>
    </source>
</evidence>
<gene>
    <name evidence="4" type="ORF">SPPG_06558</name>
</gene>
<evidence type="ECO:0000256" key="1">
    <source>
        <dbReference type="ARBA" id="ARBA00022583"/>
    </source>
</evidence>
<dbReference type="SUPFAM" id="SSF103657">
    <property type="entry name" value="BAR/IMD domain-like"/>
    <property type="match status" value="1"/>
</dbReference>
<feature type="region of interest" description="Disordered" evidence="2">
    <location>
        <begin position="361"/>
        <end position="389"/>
    </location>
</feature>
<dbReference type="VEuPathDB" id="FungiDB:SPPG_06558"/>
<dbReference type="InterPro" id="IPR001060">
    <property type="entry name" value="FCH_dom"/>
</dbReference>
<evidence type="ECO:0000313" key="5">
    <source>
        <dbReference type="Proteomes" id="UP000053201"/>
    </source>
</evidence>
<dbReference type="GeneID" id="27689851"/>
<dbReference type="AlphaFoldDB" id="A0A0L0HBB5"/>
<dbReference type="InParanoid" id="A0A0L0HBB5"/>
<dbReference type="SMART" id="SM00055">
    <property type="entry name" value="FCH"/>
    <property type="match status" value="1"/>
</dbReference>
<dbReference type="GO" id="GO:0032185">
    <property type="term" value="P:septin cytoskeleton organization"/>
    <property type="evidence" value="ECO:0007669"/>
    <property type="project" value="TreeGrafter"/>
</dbReference>
<feature type="region of interest" description="Disordered" evidence="2">
    <location>
        <begin position="272"/>
        <end position="327"/>
    </location>
</feature>
<proteinExistence type="predicted"/>
<feature type="domain" description="MHD" evidence="3">
    <location>
        <begin position="447"/>
        <end position="705"/>
    </location>
</feature>
<dbReference type="RefSeq" id="XP_016606194.1">
    <property type="nucleotide sequence ID" value="XM_016754759.1"/>
</dbReference>
<dbReference type="InterPro" id="IPR018808">
    <property type="entry name" value="Muniscin_C"/>
</dbReference>
<dbReference type="GO" id="GO:0032153">
    <property type="term" value="C:cell division site"/>
    <property type="evidence" value="ECO:0007669"/>
    <property type="project" value="TreeGrafter"/>
</dbReference>
<protein>
    <recommendedName>
        <fullName evidence="3">MHD domain-containing protein</fullName>
    </recommendedName>
</protein>
<dbReference type="Gene3D" id="1.20.1270.60">
    <property type="entry name" value="Arfaptin homology (AH) domain/BAR domain"/>
    <property type="match status" value="1"/>
</dbReference>
<dbReference type="STRING" id="645134.A0A0L0HBB5"/>
<dbReference type="Pfam" id="PF10291">
    <property type="entry name" value="muHD"/>
    <property type="match status" value="1"/>
</dbReference>
<dbReference type="OrthoDB" id="27823at2759"/>
<feature type="compositionally biased region" description="Polar residues" evidence="2">
    <location>
        <begin position="277"/>
        <end position="288"/>
    </location>
</feature>
<accession>A0A0L0HBB5</accession>
<dbReference type="GO" id="GO:0005886">
    <property type="term" value="C:plasma membrane"/>
    <property type="evidence" value="ECO:0007669"/>
    <property type="project" value="TreeGrafter"/>
</dbReference>
<keyword evidence="5" id="KW-1185">Reference proteome</keyword>
<dbReference type="eggNOG" id="KOG2398">
    <property type="taxonomic scope" value="Eukaryota"/>
</dbReference>
<dbReference type="Proteomes" id="UP000053201">
    <property type="component" value="Unassembled WGS sequence"/>
</dbReference>
<dbReference type="Pfam" id="PF00611">
    <property type="entry name" value="FCH"/>
    <property type="match status" value="1"/>
</dbReference>
<organism evidence="4 5">
    <name type="scientific">Spizellomyces punctatus (strain DAOM BR117)</name>
    <dbReference type="NCBI Taxonomy" id="645134"/>
    <lineage>
        <taxon>Eukaryota</taxon>
        <taxon>Fungi</taxon>
        <taxon>Fungi incertae sedis</taxon>
        <taxon>Chytridiomycota</taxon>
        <taxon>Chytridiomycota incertae sedis</taxon>
        <taxon>Chytridiomycetes</taxon>
        <taxon>Spizellomycetales</taxon>
        <taxon>Spizellomycetaceae</taxon>
        <taxon>Spizellomyces</taxon>
    </lineage>
</organism>
<evidence type="ECO:0000313" key="4">
    <source>
        <dbReference type="EMBL" id="KNC98154.1"/>
    </source>
</evidence>
<sequence>MSRFVEAFSFEKPKESFDIVLKRLKRGQVLDDEVANYFKERAILEEKYAHDLMRLSKKHSLSGDKDFVGAFSEVWDQLLGATNELAGLHMVYAKEVVETLERPVRGRSHTDTDWSKLKQYEADFGRSTKDYDEKVIKHLKAVAKAKKKNGSDKLDKKVTDALAALEAAKDQWVPQAIQSFERFQLMDEGRLTFLKEIISKSADLDARHGGARTAISDGILASAMSFDVANDTANFCSLKGNKTGDDVGYQYTVNDVSSSTATSRKNSVVIPPERASVASSAMATSQKPNVDEEGYTIPPPQPNVPWDAPAASALDEEDDTSSATGNQRIKVDIRKEAIVENPDEATRILRQFQGALPSTINRSSKRMSRRMSLSDAGQQTQTTPGSMESADMVRKRMTIHMGPSNGILLGGSDEVPSLPTMPTLQPTKISNSALASGSVTPAANTLPVPIAASMVETLNVLIKGNAVERLLLMGEVSLSLPRATADVASNSGSFVLGIENYDQLAQVVLNETFARVTDPSKPNEVTLDLGALRQSATSLVPILKYQVRIDDPSEFTPLYVHPVWKCDATQTSLLLAYQRNPSVRSNIPLSDVSFLVHVEGGGEIGQVQMKPTGLWNSDRKAILWKVGSIEGTVDNDTATPEPSKILARLETTEPCQPGTVIVRFTSNSRLLSACNLTVVSKDSAQPVVELKDISRSVVAGKYGAA</sequence>
<feature type="compositionally biased region" description="Polar residues" evidence="2">
    <location>
        <begin position="375"/>
        <end position="386"/>
    </location>
</feature>
<evidence type="ECO:0000259" key="3">
    <source>
        <dbReference type="PROSITE" id="PS51072"/>
    </source>
</evidence>
<dbReference type="PROSITE" id="PS51072">
    <property type="entry name" value="MHD"/>
    <property type="match status" value="1"/>
</dbReference>
<keyword evidence="1" id="KW-0254">Endocytosis</keyword>
<dbReference type="OMA" id="FQTHEVD"/>
<reference evidence="4 5" key="1">
    <citation type="submission" date="2009-08" db="EMBL/GenBank/DDBJ databases">
        <title>The Genome Sequence of Spizellomyces punctatus strain DAOM BR117.</title>
        <authorList>
            <consortium name="The Broad Institute Genome Sequencing Platform"/>
            <person name="Russ C."/>
            <person name="Cuomo C."/>
            <person name="Shea T."/>
            <person name="Young S.K."/>
            <person name="Zeng Q."/>
            <person name="Koehrsen M."/>
            <person name="Haas B."/>
            <person name="Borodovsky M."/>
            <person name="Guigo R."/>
            <person name="Alvarado L."/>
            <person name="Berlin A."/>
            <person name="Bochicchio J."/>
            <person name="Borenstein D."/>
            <person name="Chapman S."/>
            <person name="Chen Z."/>
            <person name="Engels R."/>
            <person name="Freedman E."/>
            <person name="Gellesch M."/>
            <person name="Goldberg J."/>
            <person name="Griggs A."/>
            <person name="Gujja S."/>
            <person name="Heiman D."/>
            <person name="Hepburn T."/>
            <person name="Howarth C."/>
            <person name="Jen D."/>
            <person name="Larson L."/>
            <person name="Lewis B."/>
            <person name="Mehta T."/>
            <person name="Park D."/>
            <person name="Pearson M."/>
            <person name="Roberts A."/>
            <person name="Saif S."/>
            <person name="Shenoy N."/>
            <person name="Sisk P."/>
            <person name="Stolte C."/>
            <person name="Sykes S."/>
            <person name="Thomson T."/>
            <person name="Walk T."/>
            <person name="White J."/>
            <person name="Yandava C."/>
            <person name="Burger G."/>
            <person name="Gray M.W."/>
            <person name="Holland P.W.H."/>
            <person name="King N."/>
            <person name="Lang F.B.F."/>
            <person name="Roger A.J."/>
            <person name="Ruiz-Trillo I."/>
            <person name="Lander E."/>
            <person name="Nusbaum C."/>
        </authorList>
    </citation>
    <scope>NUCLEOTIDE SEQUENCE [LARGE SCALE GENOMIC DNA]</scope>
    <source>
        <strain evidence="4 5">DAOM BR117</strain>
    </source>
</reference>
<dbReference type="PANTHER" id="PTHR23065">
    <property type="entry name" value="PROLINE-SERINE-THREONINE PHOSPHATASE INTERACTING PROTEIN 1"/>
    <property type="match status" value="1"/>
</dbReference>
<dbReference type="GO" id="GO:0030139">
    <property type="term" value="C:endocytic vesicle"/>
    <property type="evidence" value="ECO:0007669"/>
    <property type="project" value="TreeGrafter"/>
</dbReference>